<gene>
    <name evidence="2" type="ORF">ORAREDHAP_LOCUS21076</name>
</gene>
<reference evidence="3" key="1">
    <citation type="journal article" date="2020" name="Genome Biol.">
        <title>Gamete binning: chromosome-level and haplotype-resolved genome assembly enabled by high-throughput single-cell sequencing of gamete genomes.</title>
        <authorList>
            <person name="Campoy J.A."/>
            <person name="Sun H."/>
            <person name="Goel M."/>
            <person name="Jiao W.-B."/>
            <person name="Folz-Donahue K."/>
            <person name="Wang N."/>
            <person name="Rubio M."/>
            <person name="Liu C."/>
            <person name="Kukat C."/>
            <person name="Ruiz D."/>
            <person name="Huettel B."/>
            <person name="Schneeberger K."/>
        </authorList>
    </citation>
    <scope>NUCLEOTIDE SEQUENCE [LARGE SCALE GENOMIC DNA]</scope>
    <source>
        <strain evidence="3">cv. Rojo Pasion</strain>
    </source>
</reference>
<evidence type="ECO:0000256" key="1">
    <source>
        <dbReference type="SAM" id="MobiDB-lite"/>
    </source>
</evidence>
<evidence type="ECO:0000313" key="3">
    <source>
        <dbReference type="Proteomes" id="UP000507245"/>
    </source>
</evidence>
<protein>
    <submittedName>
        <fullName evidence="2">Uncharacterized protein</fullName>
    </submittedName>
</protein>
<accession>A0A6J5WUR4</accession>
<name>A0A6J5WUR4_PRUAR</name>
<feature type="region of interest" description="Disordered" evidence="1">
    <location>
        <begin position="137"/>
        <end position="192"/>
    </location>
</feature>
<dbReference type="Proteomes" id="UP000507245">
    <property type="component" value="Unassembled WGS sequence"/>
</dbReference>
<dbReference type="EMBL" id="CAEKKB010000003">
    <property type="protein sequence ID" value="CAB4303993.1"/>
    <property type="molecule type" value="Genomic_DNA"/>
</dbReference>
<dbReference type="AlphaFoldDB" id="A0A6J5WUR4"/>
<proteinExistence type="predicted"/>
<evidence type="ECO:0000313" key="2">
    <source>
        <dbReference type="EMBL" id="CAB4303993.1"/>
    </source>
</evidence>
<organism evidence="2 3">
    <name type="scientific">Prunus armeniaca</name>
    <name type="common">Apricot</name>
    <name type="synonym">Armeniaca vulgaris</name>
    <dbReference type="NCBI Taxonomy" id="36596"/>
    <lineage>
        <taxon>Eukaryota</taxon>
        <taxon>Viridiplantae</taxon>
        <taxon>Streptophyta</taxon>
        <taxon>Embryophyta</taxon>
        <taxon>Tracheophyta</taxon>
        <taxon>Spermatophyta</taxon>
        <taxon>Magnoliopsida</taxon>
        <taxon>eudicotyledons</taxon>
        <taxon>Gunneridae</taxon>
        <taxon>Pentapetalae</taxon>
        <taxon>rosids</taxon>
        <taxon>fabids</taxon>
        <taxon>Rosales</taxon>
        <taxon>Rosaceae</taxon>
        <taxon>Amygdaloideae</taxon>
        <taxon>Amygdaleae</taxon>
        <taxon>Prunus</taxon>
    </lineage>
</organism>
<dbReference type="OrthoDB" id="10359486at2759"/>
<keyword evidence="3" id="KW-1185">Reference proteome</keyword>
<sequence>MANNYDMHVMENLSCEARPGLSDLNLSLNLGIDWEPNHEVIADSYKQFTLALNEQHDYRSNWNCTDLLPITNDVELNGGLGLADNRGIGSKSWPNEGSGLISTNDWREGVGLDMVGAQQDSDPFGLSTIIRQVMQPKATRRVVNEGRHGRTNNGGKGQERNSKCVGGRIKQPEGRGRKREPKAVVFGDVLPA</sequence>